<sequence length="589" mass="66906">MKLVSLKIFPNGQSGWGSDLLIFGRDVTQLFGPNGCGKTPLVQSIPFCLGFPSVFRNDIYDKCKCAELVVSSAKGELRLRRVYGRDLDVEVVEPTGGVQKFFNERDYSQYIFDWLGIVTNNLVTTGNQLGAAYLATLLPIYYLDQDVGYSEIYCPPGKFIKDQFSEMMRMVFDLPVKNSFDVKKDRFRAKERLEFLDKDAQTFARMVDLARKNVSEITKSKSEILAEISQLEFELDSLQDVGVSRDDSVNALDRIIYIHRNNIREISAEINQLQRRNLGIGKIVQEINTEIETLNLNEEARRVFLSFKEICGADLCQLFSSSSESYSKNLLYLRDQIKDLERNADLDEVRVGELNRQRDAQEQAIQSLVDARNSSSAKSDISALVEAITRLKTEIFTLQGQLSELEKVTALEGKHFKAIVERDKALTLYESFSVGRAYSPDLIRVRADIRRNFIEWLDVLHTNNVSRDITFKDDFSPLLGVETISQLKGSTKIRAVLAYHAAVFQAFAESGVLGFKFMILDTPKQHEIHNDDLGRYLMALKKLCSDRGAQIVFSTTEYHYDGDDNDAEWLPTYDGEEQKMFLKVGGVIA</sequence>
<evidence type="ECO:0000313" key="2">
    <source>
        <dbReference type="EMBL" id="KPC36234.1"/>
    </source>
</evidence>
<feature type="coiled-coil region" evidence="1">
    <location>
        <begin position="221"/>
        <end position="276"/>
    </location>
</feature>
<dbReference type="PATRIC" id="fig|81035.3.peg.476"/>
<gene>
    <name evidence="2" type="ORF">ABJ99_0423</name>
</gene>
<dbReference type="RefSeq" id="WP_054084216.1">
    <property type="nucleotide sequence ID" value="NZ_LGLN01000010.1"/>
</dbReference>
<reference evidence="2 3" key="1">
    <citation type="submission" date="2015-07" db="EMBL/GenBank/DDBJ databases">
        <authorList>
            <person name="Noorani M."/>
        </authorList>
    </citation>
    <scope>NUCLEOTIDE SEQUENCE [LARGE SCALE GENOMIC DNA]</scope>
    <source>
        <strain evidence="2 3">0788_9</strain>
    </source>
</reference>
<evidence type="ECO:0008006" key="4">
    <source>
        <dbReference type="Google" id="ProtNLM"/>
    </source>
</evidence>
<accession>A0A0N0XCR2</accession>
<proteinExistence type="predicted"/>
<keyword evidence="1" id="KW-0175">Coiled coil</keyword>
<dbReference type="Proteomes" id="UP000037891">
    <property type="component" value="Unassembled WGS sequence"/>
</dbReference>
<organism evidence="2 3">
    <name type="scientific">Pseudomonas syringae pv. cilantro</name>
    <dbReference type="NCBI Taxonomy" id="81035"/>
    <lineage>
        <taxon>Bacteria</taxon>
        <taxon>Pseudomonadati</taxon>
        <taxon>Pseudomonadota</taxon>
        <taxon>Gammaproteobacteria</taxon>
        <taxon>Pseudomonadales</taxon>
        <taxon>Pseudomonadaceae</taxon>
        <taxon>Pseudomonas</taxon>
        <taxon>Pseudomonas syringae</taxon>
    </lineage>
</organism>
<feature type="coiled-coil region" evidence="1">
    <location>
        <begin position="323"/>
        <end position="408"/>
    </location>
</feature>
<evidence type="ECO:0000313" key="3">
    <source>
        <dbReference type="Proteomes" id="UP000037891"/>
    </source>
</evidence>
<dbReference type="InterPro" id="IPR027417">
    <property type="entry name" value="P-loop_NTPase"/>
</dbReference>
<dbReference type="Gene3D" id="3.40.50.300">
    <property type="entry name" value="P-loop containing nucleotide triphosphate hydrolases"/>
    <property type="match status" value="1"/>
</dbReference>
<name>A0A0N0XCR2_PSESX</name>
<dbReference type="SUPFAM" id="SSF52540">
    <property type="entry name" value="P-loop containing nucleoside triphosphate hydrolases"/>
    <property type="match status" value="1"/>
</dbReference>
<dbReference type="EMBL" id="LGLN01000010">
    <property type="protein sequence ID" value="KPC36234.1"/>
    <property type="molecule type" value="Genomic_DNA"/>
</dbReference>
<protein>
    <recommendedName>
        <fullName evidence="4">Rad50/SbcC-type AAA domain-containing protein</fullName>
    </recommendedName>
</protein>
<comment type="caution">
    <text evidence="2">The sequence shown here is derived from an EMBL/GenBank/DDBJ whole genome shotgun (WGS) entry which is preliminary data.</text>
</comment>
<evidence type="ECO:0000256" key="1">
    <source>
        <dbReference type="SAM" id="Coils"/>
    </source>
</evidence>
<reference evidence="2 3" key="2">
    <citation type="submission" date="2015-10" db="EMBL/GenBank/DDBJ databases">
        <title>Comparative genomics and high-throughput reverse genetic screens identify a new phytobacterial MAMP and an Arabidopsis receptor required for immune elicitation.</title>
        <authorList>
            <person name="Mott G.A."/>
            <person name="Thakur S."/>
            <person name="Wang P.W."/>
            <person name="Desveaux D."/>
            <person name="Guttman D.S."/>
        </authorList>
    </citation>
    <scope>NUCLEOTIDE SEQUENCE [LARGE SCALE GENOMIC DNA]</scope>
    <source>
        <strain evidence="2 3">0788_9</strain>
    </source>
</reference>
<dbReference type="AlphaFoldDB" id="A0A0N0XCR2"/>